<evidence type="ECO:0000313" key="1">
    <source>
        <dbReference type="EMBL" id="QHS91816.1"/>
    </source>
</evidence>
<name>A0A6C0BI14_9ZZZZ</name>
<proteinExistence type="predicted"/>
<protein>
    <submittedName>
        <fullName evidence="1">Uncharacterized protein</fullName>
    </submittedName>
</protein>
<dbReference type="EMBL" id="MN739164">
    <property type="protein sequence ID" value="QHS91816.1"/>
    <property type="molecule type" value="Genomic_DNA"/>
</dbReference>
<dbReference type="AlphaFoldDB" id="A0A6C0BI14"/>
<reference evidence="1" key="1">
    <citation type="journal article" date="2020" name="Nature">
        <title>Giant virus diversity and host interactions through global metagenomics.</title>
        <authorList>
            <person name="Schulz F."/>
            <person name="Roux S."/>
            <person name="Paez-Espino D."/>
            <person name="Jungbluth S."/>
            <person name="Walsh D.A."/>
            <person name="Denef V.J."/>
            <person name="McMahon K.D."/>
            <person name="Konstantinidis K.T."/>
            <person name="Eloe-Fadrosh E.A."/>
            <person name="Kyrpides N.C."/>
            <person name="Woyke T."/>
        </authorList>
    </citation>
    <scope>NUCLEOTIDE SEQUENCE</scope>
    <source>
        <strain evidence="1">GVMAG-M-3300013006-15</strain>
    </source>
</reference>
<organism evidence="1">
    <name type="scientific">viral metagenome</name>
    <dbReference type="NCBI Taxonomy" id="1070528"/>
    <lineage>
        <taxon>unclassified sequences</taxon>
        <taxon>metagenomes</taxon>
        <taxon>organismal metagenomes</taxon>
    </lineage>
</organism>
<sequence length="353" mass="40078">MHSQQYVWVPESGNDALAYSSSELIEVLRIVIKPNSFEHNSFPSGRLFFSGDNPTYIDESLVYKTINNKNLTDLGFWSFLKIHNAHYFDSIRFPGRGYIVCKSWPTHFPEWILYNRSTLRVSPNEMISYVPNLAQSLQNNSNPNALYNITETGSVLPEMVHLIPDEIPNSIEVIRQGDLYWHRLHSIFDDMPPLIDMPPAPAPTPVPPQTPTPAPASSVLGMQAPRLVAPPPVTRKRSRSVLYNLLSVELPDNKSLIVNTTSSVIAKFLAIEYVISSSLFPLISSTDRLKANNDKRLYLETLSEENLKIQYTNYMNSARILYRNFYDLSGRIQFVENSRIITLGDNDAMVIVI</sequence>
<accession>A0A6C0BI14</accession>